<dbReference type="SUPFAM" id="SSF48371">
    <property type="entry name" value="ARM repeat"/>
    <property type="match status" value="1"/>
</dbReference>
<dbReference type="Gene3D" id="1.25.10.10">
    <property type="entry name" value="Leucine-rich Repeat Variant"/>
    <property type="match status" value="1"/>
</dbReference>
<dbReference type="SMART" id="SM00504">
    <property type="entry name" value="Ubox"/>
    <property type="match status" value="1"/>
</dbReference>
<dbReference type="SUPFAM" id="SSF57850">
    <property type="entry name" value="RING/U-box"/>
    <property type="match status" value="1"/>
</dbReference>
<dbReference type="PROSITE" id="PS51698">
    <property type="entry name" value="U_BOX"/>
    <property type="match status" value="1"/>
</dbReference>
<dbReference type="InterPro" id="IPR045210">
    <property type="entry name" value="RING-Ubox_PUB"/>
</dbReference>
<comment type="catalytic activity">
    <reaction evidence="1 5">
        <text>S-ubiquitinyl-[E2 ubiquitin-conjugating enzyme]-L-cysteine + [acceptor protein]-L-lysine = [E2 ubiquitin-conjugating enzyme]-L-cysteine + N(6)-ubiquitinyl-[acceptor protein]-L-lysine.</text>
        <dbReference type="EC" id="2.3.2.27"/>
    </reaction>
</comment>
<dbReference type="Gene3D" id="3.30.40.10">
    <property type="entry name" value="Zinc/RING finger domain, C3HC4 (zinc finger)"/>
    <property type="match status" value="1"/>
</dbReference>
<name>A0AAV3PAF3_LITER</name>
<dbReference type="InterPro" id="IPR058678">
    <property type="entry name" value="ARM_PUB"/>
</dbReference>
<dbReference type="InterPro" id="IPR011989">
    <property type="entry name" value="ARM-like"/>
</dbReference>
<keyword evidence="4 5" id="KW-0833">Ubl conjugation pathway</keyword>
<evidence type="ECO:0000259" key="6">
    <source>
        <dbReference type="PROSITE" id="PS51698"/>
    </source>
</evidence>
<dbReference type="PANTHER" id="PTHR22849:SF61">
    <property type="entry name" value="U-BOX DOMAIN-CONTAINING PROTEIN 21"/>
    <property type="match status" value="1"/>
</dbReference>
<feature type="domain" description="U-box" evidence="6">
    <location>
        <begin position="29"/>
        <end position="103"/>
    </location>
</feature>
<evidence type="ECO:0000256" key="5">
    <source>
        <dbReference type="RuleBase" id="RU369093"/>
    </source>
</evidence>
<keyword evidence="3 5" id="KW-0808">Transferase</keyword>
<dbReference type="InterPro" id="IPR003613">
    <property type="entry name" value="Ubox_domain"/>
</dbReference>
<evidence type="ECO:0000256" key="4">
    <source>
        <dbReference type="ARBA" id="ARBA00022786"/>
    </source>
</evidence>
<dbReference type="Pfam" id="PF04564">
    <property type="entry name" value="U-box"/>
    <property type="match status" value="1"/>
</dbReference>
<comment type="pathway">
    <text evidence="2 5">Protein modification; protein ubiquitination.</text>
</comment>
<evidence type="ECO:0000313" key="7">
    <source>
        <dbReference type="EMBL" id="GAA0148599.1"/>
    </source>
</evidence>
<evidence type="ECO:0000313" key="8">
    <source>
        <dbReference type="Proteomes" id="UP001454036"/>
    </source>
</evidence>
<dbReference type="InterPro" id="IPR013083">
    <property type="entry name" value="Znf_RING/FYVE/PHD"/>
</dbReference>
<comment type="caution">
    <text evidence="7">The sequence shown here is derived from an EMBL/GenBank/DDBJ whole genome shotgun (WGS) entry which is preliminary data.</text>
</comment>
<sequence length="436" mass="48802">MIFSFRGKKSSKKGQKNEFKEGNISLELSIPTHFRCPISLDLMKDPVTLSTGITYDRESIEKWTDSGNLTCPVTHQMLHDLNMIPNHFLRKMIQDWCVEHQSHGIERIPTPRIPISAYQVSQICSKIVYATEQRDEEKLRDLIRKVSVWAKESGKNKICMVENGAGRAFSVAFESFASISMEKYADLLKIILSGLAWMFPFGEEGLSKIGSRTSFQCIVWFLKGDDLSAKQNSVTVLNQLLSLNKSYAVKLMEIEGVAETLFKIVQAPISPALTKASLVVIYNLMQGNEKLVESFVDMGLAQVVIEVLVDGEKSMSEKALGVLDQICNSQKGKEIASKNALTIPVLGKKLLRVSELATEFTVSIMWKLCNKNQEKSLVVEALQVGAFPKLLVLMQVGCVQATKEKVTDLLKLMNLCKDKVECIDSTSGFKYLRRSN</sequence>
<dbReference type="GO" id="GO:0016567">
    <property type="term" value="P:protein ubiquitination"/>
    <property type="evidence" value="ECO:0007669"/>
    <property type="project" value="UniProtKB-UniRule"/>
</dbReference>
<dbReference type="InterPro" id="IPR016024">
    <property type="entry name" value="ARM-type_fold"/>
</dbReference>
<dbReference type="Proteomes" id="UP001454036">
    <property type="component" value="Unassembled WGS sequence"/>
</dbReference>
<dbReference type="FunFam" id="3.30.40.10:FF:000442">
    <property type="entry name" value="RING-type E3 ubiquitin transferase"/>
    <property type="match status" value="1"/>
</dbReference>
<keyword evidence="8" id="KW-1185">Reference proteome</keyword>
<reference evidence="7 8" key="1">
    <citation type="submission" date="2024-01" db="EMBL/GenBank/DDBJ databases">
        <title>The complete chloroplast genome sequence of Lithospermum erythrorhizon: insights into the phylogenetic relationship among Boraginaceae species and the maternal lineages of purple gromwells.</title>
        <authorList>
            <person name="Okada T."/>
            <person name="Watanabe K."/>
        </authorList>
    </citation>
    <scope>NUCLEOTIDE SEQUENCE [LARGE SCALE GENOMIC DNA]</scope>
</reference>
<accession>A0AAV3PAF3</accession>
<organism evidence="7 8">
    <name type="scientific">Lithospermum erythrorhizon</name>
    <name type="common">Purple gromwell</name>
    <name type="synonym">Lithospermum officinale var. erythrorhizon</name>
    <dbReference type="NCBI Taxonomy" id="34254"/>
    <lineage>
        <taxon>Eukaryota</taxon>
        <taxon>Viridiplantae</taxon>
        <taxon>Streptophyta</taxon>
        <taxon>Embryophyta</taxon>
        <taxon>Tracheophyta</taxon>
        <taxon>Spermatophyta</taxon>
        <taxon>Magnoliopsida</taxon>
        <taxon>eudicotyledons</taxon>
        <taxon>Gunneridae</taxon>
        <taxon>Pentapetalae</taxon>
        <taxon>asterids</taxon>
        <taxon>lamiids</taxon>
        <taxon>Boraginales</taxon>
        <taxon>Boraginaceae</taxon>
        <taxon>Boraginoideae</taxon>
        <taxon>Lithospermeae</taxon>
        <taxon>Lithospermum</taxon>
    </lineage>
</organism>
<evidence type="ECO:0000256" key="2">
    <source>
        <dbReference type="ARBA" id="ARBA00004906"/>
    </source>
</evidence>
<comment type="function">
    <text evidence="5">Functions as an E3 ubiquitin ligase.</text>
</comment>
<dbReference type="AlphaFoldDB" id="A0AAV3PAF3"/>
<dbReference type="Pfam" id="PF25598">
    <property type="entry name" value="ARM_PUB"/>
    <property type="match status" value="1"/>
</dbReference>
<evidence type="ECO:0000256" key="3">
    <source>
        <dbReference type="ARBA" id="ARBA00022679"/>
    </source>
</evidence>
<dbReference type="InterPro" id="IPR045185">
    <property type="entry name" value="PUB22/23/24-like"/>
</dbReference>
<evidence type="ECO:0000256" key="1">
    <source>
        <dbReference type="ARBA" id="ARBA00000900"/>
    </source>
</evidence>
<protein>
    <recommendedName>
        <fullName evidence="5 6">U-box domain-containing protein</fullName>
        <ecNumber evidence="5">2.3.2.27</ecNumber>
    </recommendedName>
    <alternativeName>
        <fullName evidence="5">RING-type E3 ubiquitin transferase PUB</fullName>
    </alternativeName>
</protein>
<dbReference type="GO" id="GO:0061630">
    <property type="term" value="F:ubiquitin protein ligase activity"/>
    <property type="evidence" value="ECO:0007669"/>
    <property type="project" value="UniProtKB-UniRule"/>
</dbReference>
<proteinExistence type="predicted"/>
<dbReference type="EC" id="2.3.2.27" evidence="5"/>
<dbReference type="EMBL" id="BAABME010017057">
    <property type="protein sequence ID" value="GAA0148599.1"/>
    <property type="molecule type" value="Genomic_DNA"/>
</dbReference>
<dbReference type="CDD" id="cd16664">
    <property type="entry name" value="RING-Ubox_PUB"/>
    <property type="match status" value="1"/>
</dbReference>
<dbReference type="PANTHER" id="PTHR22849">
    <property type="entry name" value="WDSAM1 PROTEIN"/>
    <property type="match status" value="1"/>
</dbReference>
<gene>
    <name evidence="7" type="ORF">LIER_36758</name>
</gene>